<sequence>MSEMILCETPAREASVRNKRRTAPLEPGDSDSDTPVAEMRTRQTVKLEKLDKEQCQRQAESPTQQMKPETKAPSNEASGGSQLPTYGLCHGNQQGITNVAPTSYSNPDGRAISQGAVAHHGVGVPTQSFSHGSRQPRLGLPPATESSVAKLDSGVVDGVFIDATPADEGRNDVSGQSCSIVENRS</sequence>
<feature type="compositionally biased region" description="Basic and acidic residues" evidence="1">
    <location>
        <begin position="39"/>
        <end position="55"/>
    </location>
</feature>
<proteinExistence type="predicted"/>
<dbReference type="GeneID" id="36404095"/>
<protein>
    <submittedName>
        <fullName evidence="2">Uncharacterized protein</fullName>
    </submittedName>
</protein>
<organism evidence="2 3">
    <name type="scientific">Plasmopara halstedii</name>
    <name type="common">Downy mildew of sunflower</name>
    <dbReference type="NCBI Taxonomy" id="4781"/>
    <lineage>
        <taxon>Eukaryota</taxon>
        <taxon>Sar</taxon>
        <taxon>Stramenopiles</taxon>
        <taxon>Oomycota</taxon>
        <taxon>Peronosporomycetes</taxon>
        <taxon>Peronosporales</taxon>
        <taxon>Peronosporaceae</taxon>
        <taxon>Plasmopara</taxon>
    </lineage>
</organism>
<keyword evidence="3" id="KW-1185">Reference proteome</keyword>
<feature type="compositionally biased region" description="Polar residues" evidence="1">
    <location>
        <begin position="173"/>
        <end position="185"/>
    </location>
</feature>
<evidence type="ECO:0000313" key="2">
    <source>
        <dbReference type="EMBL" id="CEG35228.1"/>
    </source>
</evidence>
<feature type="region of interest" description="Disordered" evidence="1">
    <location>
        <begin position="164"/>
        <end position="185"/>
    </location>
</feature>
<name>A0A0P1A4H9_PLAHL</name>
<accession>A0A0P1A4H9</accession>
<dbReference type="AlphaFoldDB" id="A0A0P1A4H9"/>
<evidence type="ECO:0000313" key="3">
    <source>
        <dbReference type="Proteomes" id="UP000054928"/>
    </source>
</evidence>
<dbReference type="Proteomes" id="UP000054928">
    <property type="component" value="Unassembled WGS sequence"/>
</dbReference>
<feature type="region of interest" description="Disordered" evidence="1">
    <location>
        <begin position="1"/>
        <end position="94"/>
    </location>
</feature>
<reference evidence="3" key="1">
    <citation type="submission" date="2014-09" db="EMBL/GenBank/DDBJ databases">
        <authorList>
            <person name="Sharma Rahul"/>
            <person name="Thines Marco"/>
        </authorList>
    </citation>
    <scope>NUCLEOTIDE SEQUENCE [LARGE SCALE GENOMIC DNA]</scope>
</reference>
<feature type="compositionally biased region" description="Polar residues" evidence="1">
    <location>
        <begin position="56"/>
        <end position="84"/>
    </location>
</feature>
<dbReference type="EMBL" id="CCYD01000033">
    <property type="protein sequence ID" value="CEG35228.1"/>
    <property type="molecule type" value="Genomic_DNA"/>
</dbReference>
<dbReference type="RefSeq" id="XP_024571597.1">
    <property type="nucleotide sequence ID" value="XM_024721848.1"/>
</dbReference>
<evidence type="ECO:0000256" key="1">
    <source>
        <dbReference type="SAM" id="MobiDB-lite"/>
    </source>
</evidence>